<feature type="transmembrane region" description="Helical" evidence="1">
    <location>
        <begin position="7"/>
        <end position="28"/>
    </location>
</feature>
<accession>A0A0D2CBX5</accession>
<dbReference type="OrthoDB" id="2989864at2759"/>
<feature type="transmembrane region" description="Helical" evidence="1">
    <location>
        <begin position="77"/>
        <end position="95"/>
    </location>
</feature>
<name>A0A0D2CBX5_9EURO</name>
<evidence type="ECO:0000313" key="3">
    <source>
        <dbReference type="Proteomes" id="UP000054466"/>
    </source>
</evidence>
<dbReference type="VEuPathDB" id="FungiDB:PV07_08217"/>
<organism evidence="2 3">
    <name type="scientific">Cladophialophora immunda</name>
    <dbReference type="NCBI Taxonomy" id="569365"/>
    <lineage>
        <taxon>Eukaryota</taxon>
        <taxon>Fungi</taxon>
        <taxon>Dikarya</taxon>
        <taxon>Ascomycota</taxon>
        <taxon>Pezizomycotina</taxon>
        <taxon>Eurotiomycetes</taxon>
        <taxon>Chaetothyriomycetidae</taxon>
        <taxon>Chaetothyriales</taxon>
        <taxon>Herpotrichiellaceae</taxon>
        <taxon>Cladophialophora</taxon>
    </lineage>
</organism>
<proteinExistence type="predicted"/>
<dbReference type="RefSeq" id="XP_016248779.1">
    <property type="nucleotide sequence ID" value="XM_016395360.1"/>
</dbReference>
<dbReference type="AlphaFoldDB" id="A0A0D2CBX5"/>
<keyword evidence="3" id="KW-1185">Reference proteome</keyword>
<keyword evidence="1" id="KW-1133">Transmembrane helix</keyword>
<dbReference type="Proteomes" id="UP000054466">
    <property type="component" value="Unassembled WGS sequence"/>
</dbReference>
<feature type="transmembrane region" description="Helical" evidence="1">
    <location>
        <begin position="107"/>
        <end position="126"/>
    </location>
</feature>
<sequence length="129" mass="13738">MVVSFRTLHAPVLLVATCLTFGGMIPFWNPHGAILEFGLPERIAVSEAAHASFIISGARVSALGMAIWVFYLQGKLAAVDTILALLFYVGAVDAYVCWQQDVPTSAIFRAVSGIVIGGWGMLGLTARQA</sequence>
<dbReference type="InterPro" id="IPR025363">
    <property type="entry name" value="DUF4267"/>
</dbReference>
<evidence type="ECO:0000256" key="1">
    <source>
        <dbReference type="SAM" id="Phobius"/>
    </source>
</evidence>
<gene>
    <name evidence="2" type="ORF">PV07_08217</name>
</gene>
<dbReference type="EMBL" id="KN847043">
    <property type="protein sequence ID" value="KIW28563.1"/>
    <property type="molecule type" value="Genomic_DNA"/>
</dbReference>
<protein>
    <submittedName>
        <fullName evidence="2">Uncharacterized protein</fullName>
    </submittedName>
</protein>
<keyword evidence="1" id="KW-0472">Membrane</keyword>
<keyword evidence="1" id="KW-0812">Transmembrane</keyword>
<reference evidence="2 3" key="1">
    <citation type="submission" date="2015-01" db="EMBL/GenBank/DDBJ databases">
        <title>The Genome Sequence of Cladophialophora immunda CBS83496.</title>
        <authorList>
            <consortium name="The Broad Institute Genomics Platform"/>
            <person name="Cuomo C."/>
            <person name="de Hoog S."/>
            <person name="Gorbushina A."/>
            <person name="Stielow B."/>
            <person name="Teixiera M."/>
            <person name="Abouelleil A."/>
            <person name="Chapman S.B."/>
            <person name="Priest M."/>
            <person name="Young S.K."/>
            <person name="Wortman J."/>
            <person name="Nusbaum C."/>
            <person name="Birren B."/>
        </authorList>
    </citation>
    <scope>NUCLEOTIDE SEQUENCE [LARGE SCALE GENOMIC DNA]</scope>
    <source>
        <strain evidence="2 3">CBS 83496</strain>
    </source>
</reference>
<dbReference type="GeneID" id="27347411"/>
<dbReference type="HOGENOM" id="CLU_125080_1_0_1"/>
<feature type="transmembrane region" description="Helical" evidence="1">
    <location>
        <begin position="48"/>
        <end position="70"/>
    </location>
</feature>
<evidence type="ECO:0000313" key="2">
    <source>
        <dbReference type="EMBL" id="KIW28563.1"/>
    </source>
</evidence>
<dbReference type="Pfam" id="PF14087">
    <property type="entry name" value="DUF4267"/>
    <property type="match status" value="1"/>
</dbReference>